<dbReference type="Pfam" id="PF25917">
    <property type="entry name" value="BSH_RND"/>
    <property type="match status" value="1"/>
</dbReference>
<feature type="transmembrane region" description="Helical" evidence="3">
    <location>
        <begin position="49"/>
        <end position="68"/>
    </location>
</feature>
<gene>
    <name evidence="7" type="ORF">WJT86_04895</name>
</gene>
<keyword evidence="1" id="KW-0175">Coiled coil</keyword>
<dbReference type="Pfam" id="PF25876">
    <property type="entry name" value="HH_MFP_RND"/>
    <property type="match status" value="1"/>
</dbReference>
<evidence type="ECO:0000259" key="5">
    <source>
        <dbReference type="Pfam" id="PF25917"/>
    </source>
</evidence>
<keyword evidence="8" id="KW-1185">Reference proteome</keyword>
<feature type="domain" description="CusB-like beta-barrel" evidence="6">
    <location>
        <begin position="290"/>
        <end position="332"/>
    </location>
</feature>
<sequence length="404" mass="43942">MSVPEANVVPKDSEELDKSKTTEGLALSREPWKLDRIIRLSRAAMTRSAPVLAIIIVLSGVLLVMHNWNRWDGAATYQRTDNATIKANLASLDAKVSGYVSIVAIKDFQEVHKGDLLVEIDDREYVAAVDQAKAAVLSAEASLANLSNQEELQKATIQQAEASLQSVIARYDQAKRDSDRQNELIKTGFTSKQNYENATMNLQTAASNKEAANATLLAARRQLDVLHGQRASLEANVASAKAQLELAEIKLKDTRIVAPFDGIVGERKIQVGDYVTAGKQVSSLVSLPSIYVIANFKETQLTHIEVGQPVSVEIDTFPGETLRGRVESIAPASGSEFALLPADNATGNFTKVVQRIPVRIDFEPGQKLLSQLRPGMSVTPEIDTRGQFVASYNANSSTETADVR</sequence>
<evidence type="ECO:0000256" key="3">
    <source>
        <dbReference type="SAM" id="Phobius"/>
    </source>
</evidence>
<dbReference type="SUPFAM" id="SSF111369">
    <property type="entry name" value="HlyD-like secretion proteins"/>
    <property type="match status" value="2"/>
</dbReference>
<dbReference type="InterPro" id="IPR050739">
    <property type="entry name" value="MFP"/>
</dbReference>
<dbReference type="InterPro" id="IPR058625">
    <property type="entry name" value="MdtA-like_BSH"/>
</dbReference>
<dbReference type="Gene3D" id="1.10.287.470">
    <property type="entry name" value="Helix hairpin bin"/>
    <property type="match status" value="2"/>
</dbReference>
<evidence type="ECO:0000313" key="7">
    <source>
        <dbReference type="EMBL" id="MEN3930400.1"/>
    </source>
</evidence>
<dbReference type="InterPro" id="IPR058792">
    <property type="entry name" value="Beta-barrel_RND_2"/>
</dbReference>
<dbReference type="EMBL" id="JBBYXI010000002">
    <property type="protein sequence ID" value="MEN3930400.1"/>
    <property type="molecule type" value="Genomic_DNA"/>
</dbReference>
<feature type="coiled-coil region" evidence="1">
    <location>
        <begin position="223"/>
        <end position="250"/>
    </location>
</feature>
<feature type="compositionally biased region" description="Basic and acidic residues" evidence="2">
    <location>
        <begin position="11"/>
        <end position="21"/>
    </location>
</feature>
<dbReference type="InterPro" id="IPR058624">
    <property type="entry name" value="MdtA-like_HH"/>
</dbReference>
<feature type="coiled-coil region" evidence="1">
    <location>
        <begin position="129"/>
        <end position="177"/>
    </location>
</feature>
<reference evidence="7 8" key="1">
    <citation type="submission" date="2024-04" db="EMBL/GenBank/DDBJ databases">
        <title>A novel species isolated from cricket.</title>
        <authorList>
            <person name="Wang H.-C."/>
        </authorList>
    </citation>
    <scope>NUCLEOTIDE SEQUENCE [LARGE SCALE GENOMIC DNA]</scope>
    <source>
        <strain evidence="7 8">WL0021</strain>
    </source>
</reference>
<evidence type="ECO:0000313" key="8">
    <source>
        <dbReference type="Proteomes" id="UP001418637"/>
    </source>
</evidence>
<dbReference type="PANTHER" id="PTHR30386">
    <property type="entry name" value="MEMBRANE FUSION SUBUNIT OF EMRAB-TOLC MULTIDRUG EFFLUX PUMP"/>
    <property type="match status" value="1"/>
</dbReference>
<comment type="caution">
    <text evidence="7">The sequence shown here is derived from an EMBL/GenBank/DDBJ whole genome shotgun (WGS) entry which is preliminary data.</text>
</comment>
<dbReference type="PANTHER" id="PTHR30386:SF24">
    <property type="entry name" value="MULTIDRUG RESISTANCE EFFLUX PUMP"/>
    <property type="match status" value="1"/>
</dbReference>
<dbReference type="Proteomes" id="UP001418637">
    <property type="component" value="Unassembled WGS sequence"/>
</dbReference>
<accession>A0ABV0BIB9</accession>
<evidence type="ECO:0000259" key="6">
    <source>
        <dbReference type="Pfam" id="PF25954"/>
    </source>
</evidence>
<feature type="region of interest" description="Disordered" evidence="2">
    <location>
        <begin position="1"/>
        <end position="22"/>
    </location>
</feature>
<keyword evidence="3" id="KW-0472">Membrane</keyword>
<evidence type="ECO:0000259" key="4">
    <source>
        <dbReference type="Pfam" id="PF25876"/>
    </source>
</evidence>
<name>A0ABV0BIB9_9HYPH</name>
<evidence type="ECO:0000256" key="1">
    <source>
        <dbReference type="SAM" id="Coils"/>
    </source>
</evidence>
<keyword evidence="3" id="KW-0812">Transmembrane</keyword>
<dbReference type="Pfam" id="PF25954">
    <property type="entry name" value="Beta-barrel_RND_2"/>
    <property type="match status" value="1"/>
</dbReference>
<dbReference type="Gene3D" id="2.40.30.170">
    <property type="match status" value="1"/>
</dbReference>
<dbReference type="Gene3D" id="2.40.50.100">
    <property type="match status" value="1"/>
</dbReference>
<proteinExistence type="predicted"/>
<feature type="domain" description="Multidrug resistance protein MdtA-like alpha-helical hairpin" evidence="4">
    <location>
        <begin position="157"/>
        <end position="224"/>
    </location>
</feature>
<protein>
    <submittedName>
        <fullName evidence="7">HlyD family secretion protein</fullName>
    </submittedName>
</protein>
<keyword evidence="3" id="KW-1133">Transmembrane helix</keyword>
<feature type="domain" description="Multidrug resistance protein MdtA-like barrel-sandwich hybrid" evidence="5">
    <location>
        <begin position="89"/>
        <end position="285"/>
    </location>
</feature>
<organism evidence="7 8">
    <name type="scientific">Hohaiivirga grylli</name>
    <dbReference type="NCBI Taxonomy" id="3133970"/>
    <lineage>
        <taxon>Bacteria</taxon>
        <taxon>Pseudomonadati</taxon>
        <taxon>Pseudomonadota</taxon>
        <taxon>Alphaproteobacteria</taxon>
        <taxon>Hyphomicrobiales</taxon>
        <taxon>Methylobacteriaceae</taxon>
        <taxon>Hohaiivirga</taxon>
    </lineage>
</organism>
<evidence type="ECO:0000256" key="2">
    <source>
        <dbReference type="SAM" id="MobiDB-lite"/>
    </source>
</evidence>
<dbReference type="RefSeq" id="WP_346336411.1">
    <property type="nucleotide sequence ID" value="NZ_JBBYXI010000002.1"/>
</dbReference>